<name>A0A378ZWI6_9HYPH</name>
<proteinExistence type="predicted"/>
<organism evidence="1 2">
    <name type="scientific">Pannonibacter phragmitetus</name>
    <dbReference type="NCBI Taxonomy" id="121719"/>
    <lineage>
        <taxon>Bacteria</taxon>
        <taxon>Pseudomonadati</taxon>
        <taxon>Pseudomonadota</taxon>
        <taxon>Alphaproteobacteria</taxon>
        <taxon>Hyphomicrobiales</taxon>
        <taxon>Stappiaceae</taxon>
        <taxon>Pannonibacter</taxon>
    </lineage>
</organism>
<dbReference type="Pfam" id="PF24389">
    <property type="entry name" value="ORC-CDC6-like"/>
    <property type="match status" value="1"/>
</dbReference>
<dbReference type="EMBL" id="UGSK01000001">
    <property type="protein sequence ID" value="SUB01584.1"/>
    <property type="molecule type" value="Genomic_DNA"/>
</dbReference>
<sequence>MSSDLKTIQKCIMGFAKRSEKVSSEILAKTFVDTEPLADVIHTKNSQIVYGRRGTGKTHALLYLAEQVNRGGDYAIYIDLRSIGSDGSIYNDDRLSLAERSSRLIIDVLNAIAGHLFEVAVSAISTALHPQQISLRVDDFEKAISEVRVVGETTALVREAATSQSVSEVHADFSVRDGSLALGGKSSGNFGHESERHMQNVGKQRVSVNFGRVQGTLRSLLSVLSPGTFWVLFDEWSEIPVDLQPYLADLLRRTLMPVENVVVKIGAIEHRSLFYLPGERGEYVGLELGADISADINLDDFLVFESNQHRSLQFFKNLFYRHLQAGGDFADVKSADQLVQLLFTQVNAFEELVRASEGVPRDALNLATKVVTKAFGNKASVVDVRTAARDWYLQDKASPVNSNVVLSSILEFIIDYVIGQRKARAFLVKSGSRDSHIDRLYDARVIHTLKKNISSHDEPGVRYDAFKIDYGCYVELINTQKAPAGLFQTDAFDYIDVPVDDYRSIRRAILNAEDILRIESGLFGNSAC</sequence>
<dbReference type="RefSeq" id="WP_019966456.1">
    <property type="nucleotide sequence ID" value="NZ_UGSK01000001.1"/>
</dbReference>
<protein>
    <submittedName>
        <fullName evidence="1">Uncharacterized protein</fullName>
    </submittedName>
</protein>
<dbReference type="OrthoDB" id="4008664at2"/>
<dbReference type="InterPro" id="IPR056955">
    <property type="entry name" value="ORC-CDC6-like"/>
</dbReference>
<dbReference type="AlphaFoldDB" id="A0A378ZWI6"/>
<evidence type="ECO:0000313" key="1">
    <source>
        <dbReference type="EMBL" id="SUB01584.1"/>
    </source>
</evidence>
<dbReference type="SUPFAM" id="SSF52540">
    <property type="entry name" value="P-loop containing nucleoside triphosphate hydrolases"/>
    <property type="match status" value="1"/>
</dbReference>
<accession>A0A378ZWI6</accession>
<gene>
    <name evidence="1" type="ORF">NCTC13350_02526</name>
</gene>
<evidence type="ECO:0000313" key="2">
    <source>
        <dbReference type="Proteomes" id="UP000255000"/>
    </source>
</evidence>
<dbReference type="InterPro" id="IPR027417">
    <property type="entry name" value="P-loop_NTPase"/>
</dbReference>
<dbReference type="Proteomes" id="UP000255000">
    <property type="component" value="Unassembled WGS sequence"/>
</dbReference>
<reference evidence="1 2" key="1">
    <citation type="submission" date="2018-06" db="EMBL/GenBank/DDBJ databases">
        <authorList>
            <consortium name="Pathogen Informatics"/>
            <person name="Doyle S."/>
        </authorList>
    </citation>
    <scope>NUCLEOTIDE SEQUENCE [LARGE SCALE GENOMIC DNA]</scope>
    <source>
        <strain evidence="1 2">NCTC13350</strain>
    </source>
</reference>
<dbReference type="Gene3D" id="3.40.50.300">
    <property type="entry name" value="P-loop containing nucleotide triphosphate hydrolases"/>
    <property type="match status" value="1"/>
</dbReference>